<evidence type="ECO:0000313" key="2">
    <source>
        <dbReference type="EMBL" id="AGH45207.1"/>
    </source>
</evidence>
<feature type="transmembrane region" description="Helical" evidence="1">
    <location>
        <begin position="16"/>
        <end position="35"/>
    </location>
</feature>
<dbReference type="HOGENOM" id="CLU_3101859_0_0_6"/>
<keyword evidence="1" id="KW-0472">Membrane</keyword>
<keyword evidence="1" id="KW-0812">Transmembrane</keyword>
<dbReference type="EMBL" id="CP003837">
    <property type="protein sequence ID" value="AGH45207.1"/>
    <property type="molecule type" value="Genomic_DNA"/>
</dbReference>
<name>K7AFZ4_9ALTE</name>
<proteinExistence type="predicted"/>
<evidence type="ECO:0000313" key="3">
    <source>
        <dbReference type="Proteomes" id="UP000011864"/>
    </source>
</evidence>
<dbReference type="KEGG" id="gps:C427_3098"/>
<gene>
    <name evidence="2" type="ORF">C427_3098</name>
</gene>
<accession>K7AFZ4</accession>
<reference evidence="2 3" key="1">
    <citation type="journal article" date="2013" name="Genome Announc.">
        <title>Complete Genome Sequence of Glaciecola psychrophila Strain 170T.</title>
        <authorList>
            <person name="Yin J."/>
            <person name="Chen J."/>
            <person name="Liu G."/>
            <person name="Yu Y."/>
            <person name="Song L."/>
            <person name="Wang X."/>
            <person name="Qu X."/>
        </authorList>
    </citation>
    <scope>NUCLEOTIDE SEQUENCE [LARGE SCALE GENOMIC DNA]</scope>
    <source>
        <strain evidence="2 3">170</strain>
    </source>
</reference>
<dbReference type="STRING" id="1129794.C427_3098"/>
<protein>
    <submittedName>
        <fullName evidence="2">Uncharacterized protein</fullName>
    </submittedName>
</protein>
<keyword evidence="3" id="KW-1185">Reference proteome</keyword>
<organism evidence="2 3">
    <name type="scientific">Paraglaciecola psychrophila 170</name>
    <dbReference type="NCBI Taxonomy" id="1129794"/>
    <lineage>
        <taxon>Bacteria</taxon>
        <taxon>Pseudomonadati</taxon>
        <taxon>Pseudomonadota</taxon>
        <taxon>Gammaproteobacteria</taxon>
        <taxon>Alteromonadales</taxon>
        <taxon>Alteromonadaceae</taxon>
        <taxon>Paraglaciecola</taxon>
    </lineage>
</organism>
<keyword evidence="1" id="KW-1133">Transmembrane helix</keyword>
<evidence type="ECO:0000256" key="1">
    <source>
        <dbReference type="SAM" id="Phobius"/>
    </source>
</evidence>
<dbReference type="Proteomes" id="UP000011864">
    <property type="component" value="Chromosome"/>
</dbReference>
<dbReference type="AlphaFoldDB" id="K7AFZ4"/>
<sequence>MPILARIAYGQFRNEYSIGTGMFIGSGILGIYRCFVLTNSLNRALCRVYLE</sequence>